<dbReference type="PROSITE" id="PS00189">
    <property type="entry name" value="LIPOYL"/>
    <property type="match status" value="1"/>
</dbReference>
<dbReference type="GO" id="GO:0006086">
    <property type="term" value="P:pyruvate decarboxylation to acetyl-CoA"/>
    <property type="evidence" value="ECO:0007669"/>
    <property type="project" value="InterPro"/>
</dbReference>
<dbReference type="GO" id="GO:0005739">
    <property type="term" value="C:mitochondrion"/>
    <property type="evidence" value="ECO:0007669"/>
    <property type="project" value="TreeGrafter"/>
</dbReference>
<dbReference type="FunFam" id="2.40.50.100:FF:000010">
    <property type="entry name" value="Acetyltransferase component of pyruvate dehydrogenase complex"/>
    <property type="match status" value="1"/>
</dbReference>
<feature type="region of interest" description="Disordered" evidence="5">
    <location>
        <begin position="89"/>
        <end position="108"/>
    </location>
</feature>
<evidence type="ECO:0000313" key="10">
    <source>
        <dbReference type="Proteomes" id="UP000014760"/>
    </source>
</evidence>
<dbReference type="PANTHER" id="PTHR23151:SF90">
    <property type="entry name" value="DIHYDROLIPOYLLYSINE-RESIDUE ACETYLTRANSFERASE COMPONENT OF PYRUVATE DEHYDROGENASE COMPLEX, MITOCHONDRIAL-RELATED"/>
    <property type="match status" value="1"/>
</dbReference>
<dbReference type="GO" id="GO:0045254">
    <property type="term" value="C:pyruvate dehydrogenase complex"/>
    <property type="evidence" value="ECO:0007669"/>
    <property type="project" value="InterPro"/>
</dbReference>
<reference evidence="9" key="3">
    <citation type="submission" date="2015-06" db="UniProtKB">
        <authorList>
            <consortium name="EnsemblMetazoa"/>
        </authorList>
    </citation>
    <scope>IDENTIFICATION</scope>
</reference>
<dbReference type="InterPro" id="IPR045257">
    <property type="entry name" value="E2/Pdx1"/>
</dbReference>
<dbReference type="SUPFAM" id="SSF51230">
    <property type="entry name" value="Single hybrid motif"/>
    <property type="match status" value="1"/>
</dbReference>
<dbReference type="Pfam" id="PF02817">
    <property type="entry name" value="E3_binding"/>
    <property type="match status" value="1"/>
</dbReference>
<evidence type="ECO:0000259" key="6">
    <source>
        <dbReference type="PROSITE" id="PS50968"/>
    </source>
</evidence>
<dbReference type="Pfam" id="PF00198">
    <property type="entry name" value="2-oxoacid_dh"/>
    <property type="match status" value="1"/>
</dbReference>
<dbReference type="SUPFAM" id="SSF47005">
    <property type="entry name" value="Peripheral subunit-binding domain of 2-oxo acid dehydrogenase complex"/>
    <property type="match status" value="1"/>
</dbReference>
<evidence type="ECO:0000256" key="3">
    <source>
        <dbReference type="ARBA" id="ARBA00022946"/>
    </source>
</evidence>
<feature type="compositionally biased region" description="Pro residues" evidence="5">
    <location>
        <begin position="176"/>
        <end position="194"/>
    </location>
</feature>
<evidence type="ECO:0000313" key="9">
    <source>
        <dbReference type="EnsemblMetazoa" id="CapteP223597"/>
    </source>
</evidence>
<dbReference type="InterPro" id="IPR023213">
    <property type="entry name" value="CAT-like_dom_sf"/>
</dbReference>
<comment type="similarity">
    <text evidence="1 4">Belongs to the 2-oxoacid dehydrogenase family.</text>
</comment>
<reference evidence="8 10" key="2">
    <citation type="journal article" date="2013" name="Nature">
        <title>Insights into bilaterian evolution from three spiralian genomes.</title>
        <authorList>
            <person name="Simakov O."/>
            <person name="Marletaz F."/>
            <person name="Cho S.J."/>
            <person name="Edsinger-Gonzales E."/>
            <person name="Havlak P."/>
            <person name="Hellsten U."/>
            <person name="Kuo D.H."/>
            <person name="Larsson T."/>
            <person name="Lv J."/>
            <person name="Arendt D."/>
            <person name="Savage R."/>
            <person name="Osoegawa K."/>
            <person name="de Jong P."/>
            <person name="Grimwood J."/>
            <person name="Chapman J.A."/>
            <person name="Shapiro H."/>
            <person name="Aerts A."/>
            <person name="Otillar R.P."/>
            <person name="Terry A.Y."/>
            <person name="Boore J.L."/>
            <person name="Grigoriev I.V."/>
            <person name="Lindberg D.R."/>
            <person name="Seaver E.C."/>
            <person name="Weisblat D.A."/>
            <person name="Putnam N.H."/>
            <person name="Rokhsar D.S."/>
        </authorList>
    </citation>
    <scope>NUCLEOTIDE SEQUENCE</scope>
    <source>
        <strain evidence="8 10">I ESC-2004</strain>
    </source>
</reference>
<feature type="compositionally biased region" description="Low complexity" evidence="5">
    <location>
        <begin position="89"/>
        <end position="100"/>
    </location>
</feature>
<keyword evidence="10" id="KW-1185">Reference proteome</keyword>
<dbReference type="CDD" id="cd06849">
    <property type="entry name" value="lipoyl_domain"/>
    <property type="match status" value="1"/>
</dbReference>
<dbReference type="Gene3D" id="2.40.50.100">
    <property type="match status" value="1"/>
</dbReference>
<dbReference type="InterPro" id="IPR004167">
    <property type="entry name" value="PSBD"/>
</dbReference>
<feature type="region of interest" description="Disordered" evidence="5">
    <location>
        <begin position="170"/>
        <end position="202"/>
    </location>
</feature>
<dbReference type="InterPro" id="IPR003016">
    <property type="entry name" value="2-oxoA_DH_lipoyl-BS"/>
</dbReference>
<dbReference type="Gene3D" id="4.10.320.10">
    <property type="entry name" value="E3-binding domain"/>
    <property type="match status" value="1"/>
</dbReference>
<sequence length="440" mass="46547">MPSLSPTMTEGQIVEWLKKEGDAVSAGDLLCSIQTDKTVVGMEIDEDGILAKILVPTDSSDKIQINTPIALLVEEGEDWQNVEIPSEVAGAAAPSAPTSPDQGESHAFPDTPLTYGPAVRSILDIYSLSPSQLVGTGPHGRLLKGDLLRYIQEEGLKPAPVPQVALPVGAPVSAATPPPSPPPPSSLPPSPPSKQAPLPADDSMFEDIPLTNIRSIIAKRLTESKMGTPHAYSVGDCAIGNILQLRKDLADDGVKVSVNDFIVKACAVALQRVPAVNAQWSGGEVRLLSDIDISVAVATPSGLITPIVKDAIGLGLEGISSTTKELAKRARENKLKPEEFQGGSFTVSNLGMFGISHFTAIINPPQAAILAVGGSRMVLDPETEAPVAKMSATLCYDERVIDDSVAAEFMQTFKEVMQNPMLMLSQSKPINLKSLFERPS</sequence>
<dbReference type="Gene3D" id="3.30.559.10">
    <property type="entry name" value="Chloramphenicol acetyltransferase-like domain"/>
    <property type="match status" value="1"/>
</dbReference>
<dbReference type="SUPFAM" id="SSF52777">
    <property type="entry name" value="CoA-dependent acyltransferases"/>
    <property type="match status" value="1"/>
</dbReference>
<protein>
    <recommendedName>
        <fullName evidence="4">Dihydrolipoamide acetyltransferase component of pyruvate dehydrogenase complex</fullName>
        <ecNumber evidence="4">2.3.1.-</ecNumber>
    </recommendedName>
</protein>
<dbReference type="HOGENOM" id="CLU_016733_10_2_1"/>
<dbReference type="Pfam" id="PF00364">
    <property type="entry name" value="Biotin_lipoyl"/>
    <property type="match status" value="1"/>
</dbReference>
<evidence type="ECO:0000256" key="4">
    <source>
        <dbReference type="RuleBase" id="RU003423"/>
    </source>
</evidence>
<gene>
    <name evidence="8" type="ORF">CAPTEDRAFT_223597</name>
</gene>
<proteinExistence type="inferred from homology"/>
<dbReference type="EC" id="2.3.1.-" evidence="4"/>
<dbReference type="PANTHER" id="PTHR23151">
    <property type="entry name" value="DIHYDROLIPOAMIDE ACETYL/SUCCINYL-TRANSFERASE-RELATED"/>
    <property type="match status" value="1"/>
</dbReference>
<dbReference type="STRING" id="283909.R7TVP4"/>
<keyword evidence="3" id="KW-0809">Transit peptide</keyword>
<comment type="cofactor">
    <cofactor evidence="4">
        <name>(R)-lipoate</name>
        <dbReference type="ChEBI" id="CHEBI:83088"/>
    </cofactor>
</comment>
<dbReference type="AlphaFoldDB" id="R7TVP4"/>
<feature type="domain" description="Peripheral subunit-binding (PSBD)" evidence="7">
    <location>
        <begin position="114"/>
        <end position="151"/>
    </location>
</feature>
<dbReference type="InterPro" id="IPR011053">
    <property type="entry name" value="Single_hybrid_motif"/>
</dbReference>
<dbReference type="EMBL" id="AMQN01010771">
    <property type="status" value="NOT_ANNOTATED_CDS"/>
    <property type="molecule type" value="Genomic_DNA"/>
</dbReference>
<dbReference type="FunFam" id="3.30.559.10:FF:000003">
    <property type="entry name" value="Acetyltransferase component of pyruvate dehydrogenase complex"/>
    <property type="match status" value="1"/>
</dbReference>
<evidence type="ECO:0000256" key="1">
    <source>
        <dbReference type="ARBA" id="ARBA00007317"/>
    </source>
</evidence>
<dbReference type="GO" id="GO:0016746">
    <property type="term" value="F:acyltransferase activity"/>
    <property type="evidence" value="ECO:0007669"/>
    <property type="project" value="UniProtKB-KW"/>
</dbReference>
<dbReference type="OMA" id="TIKQKPW"/>
<dbReference type="InterPro" id="IPR001078">
    <property type="entry name" value="2-oxoacid_DH_actylTfrase"/>
</dbReference>
<keyword evidence="4" id="KW-0012">Acyltransferase</keyword>
<accession>R7TVP4</accession>
<feature type="domain" description="Lipoyl-binding" evidence="6">
    <location>
        <begin position="1"/>
        <end position="73"/>
    </location>
</feature>
<evidence type="ECO:0000313" key="8">
    <source>
        <dbReference type="EMBL" id="ELT97657.1"/>
    </source>
</evidence>
<name>R7TVP4_CAPTE</name>
<organism evidence="8">
    <name type="scientific">Capitella teleta</name>
    <name type="common">Polychaete worm</name>
    <dbReference type="NCBI Taxonomy" id="283909"/>
    <lineage>
        <taxon>Eukaryota</taxon>
        <taxon>Metazoa</taxon>
        <taxon>Spiralia</taxon>
        <taxon>Lophotrochozoa</taxon>
        <taxon>Annelida</taxon>
        <taxon>Polychaeta</taxon>
        <taxon>Sedentaria</taxon>
        <taxon>Scolecida</taxon>
        <taxon>Capitellidae</taxon>
        <taxon>Capitella</taxon>
    </lineage>
</organism>
<evidence type="ECO:0000256" key="5">
    <source>
        <dbReference type="SAM" id="MobiDB-lite"/>
    </source>
</evidence>
<evidence type="ECO:0000256" key="2">
    <source>
        <dbReference type="ARBA" id="ARBA00022823"/>
    </source>
</evidence>
<evidence type="ECO:0000259" key="7">
    <source>
        <dbReference type="PROSITE" id="PS51826"/>
    </source>
</evidence>
<dbReference type="EnsemblMetazoa" id="CapteT223597">
    <property type="protein sequence ID" value="CapteP223597"/>
    <property type="gene ID" value="CapteG223597"/>
</dbReference>
<keyword evidence="4" id="KW-0808">Transferase</keyword>
<dbReference type="PROSITE" id="PS50968">
    <property type="entry name" value="BIOTINYL_LIPOYL"/>
    <property type="match status" value="1"/>
</dbReference>
<dbReference type="InterPro" id="IPR036625">
    <property type="entry name" value="E3-bd_dom_sf"/>
</dbReference>
<dbReference type="EMBL" id="KB308499">
    <property type="protein sequence ID" value="ELT97657.1"/>
    <property type="molecule type" value="Genomic_DNA"/>
</dbReference>
<dbReference type="PROSITE" id="PS51826">
    <property type="entry name" value="PSBD"/>
    <property type="match status" value="1"/>
</dbReference>
<dbReference type="Proteomes" id="UP000014760">
    <property type="component" value="Unassembled WGS sequence"/>
</dbReference>
<reference evidence="10" key="1">
    <citation type="submission" date="2012-12" db="EMBL/GenBank/DDBJ databases">
        <authorList>
            <person name="Hellsten U."/>
            <person name="Grimwood J."/>
            <person name="Chapman J.A."/>
            <person name="Shapiro H."/>
            <person name="Aerts A."/>
            <person name="Otillar R.P."/>
            <person name="Terry A.Y."/>
            <person name="Boore J.L."/>
            <person name="Simakov O."/>
            <person name="Marletaz F."/>
            <person name="Cho S.-J."/>
            <person name="Edsinger-Gonzales E."/>
            <person name="Havlak P."/>
            <person name="Kuo D.-H."/>
            <person name="Larsson T."/>
            <person name="Lv J."/>
            <person name="Arendt D."/>
            <person name="Savage R."/>
            <person name="Osoegawa K."/>
            <person name="de Jong P."/>
            <person name="Lindberg D.R."/>
            <person name="Seaver E.C."/>
            <person name="Weisblat D.A."/>
            <person name="Putnam N.H."/>
            <person name="Grigoriev I.V."/>
            <person name="Rokhsar D.S."/>
        </authorList>
    </citation>
    <scope>NUCLEOTIDE SEQUENCE</scope>
    <source>
        <strain evidence="10">I ESC-2004</strain>
    </source>
</reference>
<keyword evidence="2 4" id="KW-0450">Lipoyl</keyword>
<dbReference type="OrthoDB" id="537444at2759"/>
<dbReference type="InterPro" id="IPR000089">
    <property type="entry name" value="Biotin_lipoyl"/>
</dbReference>